<dbReference type="InterPro" id="IPR027417">
    <property type="entry name" value="P-loop_NTPase"/>
</dbReference>
<evidence type="ECO:0000256" key="6">
    <source>
        <dbReference type="ARBA" id="ARBA00023242"/>
    </source>
</evidence>
<proteinExistence type="inferred from homology"/>
<evidence type="ECO:0000256" key="3">
    <source>
        <dbReference type="ARBA" id="ARBA00022741"/>
    </source>
</evidence>
<dbReference type="AlphaFoldDB" id="A0A0D2BWK4"/>
<dbReference type="GO" id="GO:0003689">
    <property type="term" value="F:DNA clamp loader activity"/>
    <property type="evidence" value="ECO:0007669"/>
    <property type="project" value="TreeGrafter"/>
</dbReference>
<gene>
    <name evidence="10" type="ORF">PV08_05713</name>
</gene>
<dbReference type="PANTHER" id="PTHR12172">
    <property type="entry name" value="CELL CYCLE CHECKPOINT PROTEIN RAD17"/>
    <property type="match status" value="1"/>
</dbReference>
<dbReference type="RefSeq" id="XP_016235880.1">
    <property type="nucleotide sequence ID" value="XM_016380053.1"/>
</dbReference>
<feature type="domain" description="Checkpoint protein RAD24-like helical bundle" evidence="9">
    <location>
        <begin position="511"/>
        <end position="650"/>
    </location>
</feature>
<keyword evidence="7" id="KW-0131">Cell cycle</keyword>
<comment type="subcellular location">
    <subcellularLocation>
        <location evidence="1">Nucleus</location>
    </subcellularLocation>
</comment>
<keyword evidence="5" id="KW-0067">ATP-binding</keyword>
<dbReference type="EMBL" id="KN847495">
    <property type="protein sequence ID" value="KIW15664.1"/>
    <property type="molecule type" value="Genomic_DNA"/>
</dbReference>
<evidence type="ECO:0000256" key="8">
    <source>
        <dbReference type="SAM" id="MobiDB-lite"/>
    </source>
</evidence>
<protein>
    <recommendedName>
        <fullName evidence="9">Checkpoint protein RAD24-like helical bundle domain-containing protein</fullName>
    </recommendedName>
</protein>
<dbReference type="InterPro" id="IPR057927">
    <property type="entry name" value="RAD24-like_helical"/>
</dbReference>
<comment type="similarity">
    <text evidence="2">Belongs to the rad17/RAD24 family.</text>
</comment>
<feature type="compositionally biased region" description="Basic residues" evidence="8">
    <location>
        <begin position="1"/>
        <end position="11"/>
    </location>
</feature>
<dbReference type="GO" id="GO:0000077">
    <property type="term" value="P:DNA damage checkpoint signaling"/>
    <property type="evidence" value="ECO:0007669"/>
    <property type="project" value="TreeGrafter"/>
</dbReference>
<dbReference type="OrthoDB" id="10265971at2759"/>
<feature type="region of interest" description="Disordered" evidence="8">
    <location>
        <begin position="1"/>
        <end position="114"/>
    </location>
</feature>
<name>A0A0D2BWK4_9EURO</name>
<evidence type="ECO:0000259" key="9">
    <source>
        <dbReference type="Pfam" id="PF25812"/>
    </source>
</evidence>
<keyword evidence="4" id="KW-0227">DNA damage</keyword>
<keyword evidence="3" id="KW-0547">Nucleotide-binding</keyword>
<evidence type="ECO:0000256" key="4">
    <source>
        <dbReference type="ARBA" id="ARBA00022763"/>
    </source>
</evidence>
<evidence type="ECO:0000313" key="10">
    <source>
        <dbReference type="EMBL" id="KIW15664.1"/>
    </source>
</evidence>
<feature type="region of interest" description="Disordered" evidence="8">
    <location>
        <begin position="802"/>
        <end position="912"/>
    </location>
</feature>
<dbReference type="GO" id="GO:0005634">
    <property type="term" value="C:nucleus"/>
    <property type="evidence" value="ECO:0007669"/>
    <property type="project" value="UniProtKB-SubCell"/>
</dbReference>
<evidence type="ECO:0000256" key="2">
    <source>
        <dbReference type="ARBA" id="ARBA00006168"/>
    </source>
</evidence>
<dbReference type="PANTHER" id="PTHR12172:SF0">
    <property type="entry name" value="CELL CYCLE CHECKPOINT PROTEIN RAD17"/>
    <property type="match status" value="1"/>
</dbReference>
<feature type="compositionally biased region" description="Polar residues" evidence="8">
    <location>
        <begin position="186"/>
        <end position="198"/>
    </location>
</feature>
<evidence type="ECO:0000313" key="11">
    <source>
        <dbReference type="Proteomes" id="UP000053328"/>
    </source>
</evidence>
<dbReference type="Pfam" id="PF03215">
    <property type="entry name" value="Rad17"/>
    <property type="match status" value="1"/>
</dbReference>
<evidence type="ECO:0000256" key="1">
    <source>
        <dbReference type="ARBA" id="ARBA00004123"/>
    </source>
</evidence>
<dbReference type="SUPFAM" id="SSF52540">
    <property type="entry name" value="P-loop containing nucleoside triphosphate hydrolases"/>
    <property type="match status" value="1"/>
</dbReference>
<reference evidence="10 11" key="1">
    <citation type="submission" date="2015-01" db="EMBL/GenBank/DDBJ databases">
        <title>The Genome Sequence of Exophiala spinifera CBS89968.</title>
        <authorList>
            <consortium name="The Broad Institute Genomics Platform"/>
            <person name="Cuomo C."/>
            <person name="de Hoog S."/>
            <person name="Gorbushina A."/>
            <person name="Stielow B."/>
            <person name="Teixiera M."/>
            <person name="Abouelleil A."/>
            <person name="Chapman S.B."/>
            <person name="Priest M."/>
            <person name="Young S.K."/>
            <person name="Wortman J."/>
            <person name="Nusbaum C."/>
            <person name="Birren B."/>
        </authorList>
    </citation>
    <scope>NUCLEOTIDE SEQUENCE [LARGE SCALE GENOMIC DNA]</scope>
    <source>
        <strain evidence="10 11">CBS 89968</strain>
    </source>
</reference>
<dbReference type="GeneID" id="27332796"/>
<sequence>MALRPAKRQRRSTIVLSDDSDQGEQPRAKTQKSSHQREITLDGRTSQNVSPVKTPKGKAVAKKGPAQKSPSHSSPEKQRKTTRIKAEPEKSGSLHNFFSKATAEERWRKKSVTPDIDAENGELLDAIEDDDLSDDTLQELGLKTNTGGPAADRRKPAISATSGPSNRSIGTSFPASQRFVRPSDMNRPSSNDVNQTQPEEGHRPWADRYGPNSLEELVVHKKKVSDVQNWLQGKIDGRNGQKILVLKGPAGSGKTTTLSLLAKSMGLQLVPWHNPTASETGSKNSVAAQFDEFLNRGGRFGSLVFGDDSTQSDVSKQDSAHRVLVIEEFPATMARLSGALQSFRSVILQYLARSRAASTATLRGQPSPDHGSPPVVIIISETLLSSSTALTDSFTAHRLLGPEILNNPYVTVMEFNPVAPTFVTKALDIVMKKEARDSRRRRVPGPAVIQKLAEMGDVRSAVNSLEFLCLRGDNNSEWSGTVAAKAKKSSKDNVPLTDMERDSLQLVSQRETTLDMFHAAGKIVYNKREDPRVLDTRAEPPPKPPDHLMHLYTPKASQVDIEALLSETGTDIQTFISTLHENYILSCSGDKFEECFDGCSDMLSVSDVLNPESRPSQRASWNPYASIIQANLQAGSSDTLRQDEISFQVATRGLLFSLPYPVNRASLPGGKKGDTFKMFYPASLRLWKPTEEMDSLIEMYVNGDGLGTGSGGALSHKASSTVGDGGVATWRTRAFGGADTYSGIESGSGADDDDDERERRQIRYAKDTLTLEVLPYMTRIFATTSKDTGVLERITTFRPNVFLSPAVGDQGPEDDDENDDVVAGAGAGAGGDATVNTTGSGSVSTAASRLSGSASRRTGAVPSPLMPHTFRKNETTSSNGARPRPGTGDGVDGIDLGAVEKLYISDDDIEDD</sequence>
<keyword evidence="6" id="KW-0539">Nucleus</keyword>
<evidence type="ECO:0000256" key="5">
    <source>
        <dbReference type="ARBA" id="ARBA00022840"/>
    </source>
</evidence>
<keyword evidence="11" id="KW-1185">Reference proteome</keyword>
<dbReference type="VEuPathDB" id="FungiDB:PV08_05713"/>
<organism evidence="10 11">
    <name type="scientific">Exophiala spinifera</name>
    <dbReference type="NCBI Taxonomy" id="91928"/>
    <lineage>
        <taxon>Eukaryota</taxon>
        <taxon>Fungi</taxon>
        <taxon>Dikarya</taxon>
        <taxon>Ascomycota</taxon>
        <taxon>Pezizomycotina</taxon>
        <taxon>Eurotiomycetes</taxon>
        <taxon>Chaetothyriomycetidae</taxon>
        <taxon>Chaetothyriales</taxon>
        <taxon>Herpotrichiellaceae</taxon>
        <taxon>Exophiala</taxon>
    </lineage>
</organism>
<feature type="compositionally biased region" description="Acidic residues" evidence="8">
    <location>
        <begin position="811"/>
        <end position="820"/>
    </location>
</feature>
<dbReference type="Pfam" id="PF25812">
    <property type="entry name" value="RAD24_helical"/>
    <property type="match status" value="1"/>
</dbReference>
<feature type="compositionally biased region" description="Low complexity" evidence="8">
    <location>
        <begin position="832"/>
        <end position="860"/>
    </location>
</feature>
<dbReference type="HOGENOM" id="CLU_006397_0_0_1"/>
<feature type="compositionally biased region" description="Basic and acidic residues" evidence="8">
    <location>
        <begin position="74"/>
        <end position="92"/>
    </location>
</feature>
<dbReference type="GO" id="GO:0006281">
    <property type="term" value="P:DNA repair"/>
    <property type="evidence" value="ECO:0007669"/>
    <property type="project" value="InterPro"/>
</dbReference>
<dbReference type="GO" id="GO:0005524">
    <property type="term" value="F:ATP binding"/>
    <property type="evidence" value="ECO:0007669"/>
    <property type="project" value="UniProtKB-KW"/>
</dbReference>
<dbReference type="Gene3D" id="3.40.50.300">
    <property type="entry name" value="P-loop containing nucleotide triphosphate hydrolases"/>
    <property type="match status" value="1"/>
</dbReference>
<dbReference type="Proteomes" id="UP000053328">
    <property type="component" value="Unassembled WGS sequence"/>
</dbReference>
<accession>A0A0D2BWK4</accession>
<evidence type="ECO:0000256" key="7">
    <source>
        <dbReference type="ARBA" id="ARBA00023306"/>
    </source>
</evidence>
<dbReference type="InterPro" id="IPR004582">
    <property type="entry name" value="Checkpoint_prot_Rad17_Rad24"/>
</dbReference>
<feature type="region of interest" description="Disordered" evidence="8">
    <location>
        <begin position="139"/>
        <end position="208"/>
    </location>
</feature>
<dbReference type="STRING" id="91928.A0A0D2BWK4"/>
<dbReference type="GO" id="GO:0003682">
    <property type="term" value="F:chromatin binding"/>
    <property type="evidence" value="ECO:0007669"/>
    <property type="project" value="TreeGrafter"/>
</dbReference>
<dbReference type="GO" id="GO:0033314">
    <property type="term" value="P:mitotic DNA replication checkpoint signaling"/>
    <property type="evidence" value="ECO:0007669"/>
    <property type="project" value="TreeGrafter"/>
</dbReference>
<feature type="compositionally biased region" description="Polar residues" evidence="8">
    <location>
        <begin position="159"/>
        <end position="175"/>
    </location>
</feature>